<evidence type="ECO:0000313" key="2">
    <source>
        <dbReference type="EMBL" id="EJK76728.1"/>
    </source>
</evidence>
<keyword evidence="3" id="KW-1185">Reference proteome</keyword>
<sequence>MLNIPGACAVDTVLSCLDVEGAGMADFARVLRRDLATTNVKQVLIRLQDGANCGPISFAIAAVAIHRRKLCRPDIDACVEFGSRLGSAVRKRHRHGTDMYLSQPEVYSFLGGVLDESADVTATCLRQGDLFQYDCRRRITSVLESACNEGRNVWVVITVSGHTFLIGTISRGRYAVIDSLANEALNGQDSSGFFLICDSLKAFEKVLLASVSSRTSSHNMNWPSRIFDAIVFEKSGNDGLTSSAQVLERIEQNIQQENFAQPLLSPNAAASRDDVSIPEEYVQQQLVLESASAPGQVVDSLDDSTREPPAGDSSLTIAEDSDAVLSADGPTPSDQGSSVSSPRILEEDNSSSPDESLMSFSDRTNRKRNISGTTREPCTGRSVVSEGVSSRRPPLRRSSRLRSSNETSTSTGTHGSNSIPDESSGTSNDQSSSESSGTSNDQSSSGDSSELIENVTNKLAEIRLREDSLFIANSVKQFLASINPAFYIPSFYTEIDARLNFFCAGCQRLDLRARRIRTSGNDEVTLCSYCYDGENNCPLWVSNPDGYVGVPTETEKREDSSFRKSPYNVDHFRRLADLKVNGGLRKGETIEERLQKDCPLLLPGRVDTLVVNELGELTDQIKDEYLLADLSGNFSTEYIHQCVYKGLSGGGGGGGSTVRGKNVAFRMLYPDKSRDNNWVQPSVLASVSSVGGNYEHIKEKAIKLKKLLCVASMFELFFRHAQCVLKAWSPDGFDIASVDWDSSEEIPIDVKREWLKLAIESLSLCPGRVPNFLDPSGSSSLVGGTEESNRVEDAIASEILANPEIMNDLKFREEKDERIAKNTKTFHTNLVSEKIEDLLDFLDVHRVKSNMEFDAFMAELSKKFQDIASAGHDQFRFSDIRQYVTMSEDEYYGEDRTVYFGKLIRSIVVLVAKKCADCEFPVRGLPAESVSQIEINHGTRGLSDYIAPADDANKNGARKFAKNVKGYDGYAVGCCCHKKDEDAHPQRGQDHPQARVCLSCPDLRSSPIGSGQKQCLSPI</sequence>
<reference evidence="2 3" key="1">
    <citation type="journal article" date="2012" name="Genome Biol.">
        <title>Genome and low-iron response of an oceanic diatom adapted to chronic iron limitation.</title>
        <authorList>
            <person name="Lommer M."/>
            <person name="Specht M."/>
            <person name="Roy A.S."/>
            <person name="Kraemer L."/>
            <person name="Andreson R."/>
            <person name="Gutowska M.A."/>
            <person name="Wolf J."/>
            <person name="Bergner S.V."/>
            <person name="Schilhabel M.B."/>
            <person name="Klostermeier U.C."/>
            <person name="Beiko R.G."/>
            <person name="Rosenstiel P."/>
            <person name="Hippler M."/>
            <person name="Laroche J."/>
        </authorList>
    </citation>
    <scope>NUCLEOTIDE SEQUENCE [LARGE SCALE GENOMIC DNA]</scope>
    <source>
        <strain evidence="2 3">CCMP1005</strain>
    </source>
</reference>
<dbReference type="AlphaFoldDB" id="K0TDI8"/>
<protein>
    <submittedName>
        <fullName evidence="2">Uncharacterized protein</fullName>
    </submittedName>
</protein>
<dbReference type="EMBL" id="AGNL01001771">
    <property type="protein sequence ID" value="EJK76728.1"/>
    <property type="molecule type" value="Genomic_DNA"/>
</dbReference>
<feature type="compositionally biased region" description="Low complexity" evidence="1">
    <location>
        <begin position="380"/>
        <end position="392"/>
    </location>
</feature>
<proteinExistence type="predicted"/>
<name>K0TDI8_THAOC</name>
<feature type="compositionally biased region" description="Polar residues" evidence="1">
    <location>
        <begin position="350"/>
        <end position="362"/>
    </location>
</feature>
<evidence type="ECO:0000313" key="3">
    <source>
        <dbReference type="Proteomes" id="UP000266841"/>
    </source>
</evidence>
<feature type="compositionally biased region" description="Low complexity" evidence="1">
    <location>
        <begin position="401"/>
        <end position="449"/>
    </location>
</feature>
<comment type="caution">
    <text evidence="2">The sequence shown here is derived from an EMBL/GenBank/DDBJ whole genome shotgun (WGS) entry which is preliminary data.</text>
</comment>
<accession>K0TDI8</accession>
<feature type="compositionally biased region" description="Polar residues" evidence="1">
    <location>
        <begin position="332"/>
        <end position="341"/>
    </location>
</feature>
<evidence type="ECO:0000256" key="1">
    <source>
        <dbReference type="SAM" id="MobiDB-lite"/>
    </source>
</evidence>
<organism evidence="2 3">
    <name type="scientific">Thalassiosira oceanica</name>
    <name type="common">Marine diatom</name>
    <dbReference type="NCBI Taxonomy" id="159749"/>
    <lineage>
        <taxon>Eukaryota</taxon>
        <taxon>Sar</taxon>
        <taxon>Stramenopiles</taxon>
        <taxon>Ochrophyta</taxon>
        <taxon>Bacillariophyta</taxon>
        <taxon>Coscinodiscophyceae</taxon>
        <taxon>Thalassiosirophycidae</taxon>
        <taxon>Thalassiosirales</taxon>
        <taxon>Thalassiosiraceae</taxon>
        <taxon>Thalassiosira</taxon>
    </lineage>
</organism>
<gene>
    <name evidence="2" type="ORF">THAOC_01493</name>
</gene>
<feature type="region of interest" description="Disordered" evidence="1">
    <location>
        <begin position="296"/>
        <end position="450"/>
    </location>
</feature>
<dbReference type="Proteomes" id="UP000266841">
    <property type="component" value="Unassembled WGS sequence"/>
</dbReference>
<feature type="non-terminal residue" evidence="2">
    <location>
        <position position="1019"/>
    </location>
</feature>